<evidence type="ECO:0000256" key="1">
    <source>
        <dbReference type="SAM" id="MobiDB-lite"/>
    </source>
</evidence>
<name>A0ABU2T2K5_9ACTN</name>
<proteinExistence type="predicted"/>
<accession>A0ABU2T2K5</accession>
<organism evidence="2 3">
    <name type="scientific">Streptomyces mooreae</name>
    <dbReference type="NCBI Taxonomy" id="3075523"/>
    <lineage>
        <taxon>Bacteria</taxon>
        <taxon>Bacillati</taxon>
        <taxon>Actinomycetota</taxon>
        <taxon>Actinomycetes</taxon>
        <taxon>Kitasatosporales</taxon>
        <taxon>Streptomycetaceae</taxon>
        <taxon>Streptomyces</taxon>
    </lineage>
</organism>
<feature type="compositionally biased region" description="Basic and acidic residues" evidence="1">
    <location>
        <begin position="483"/>
        <end position="496"/>
    </location>
</feature>
<feature type="region of interest" description="Disordered" evidence="1">
    <location>
        <begin position="483"/>
        <end position="504"/>
    </location>
</feature>
<sequence length="760" mass="81736">MTTEPDPPEPDLPEHDLHVTFHDRLQPKATAGIYTIRVEHTLTEDGTDITAGDPLPDVEEQFEIRAVRFVLDESSVHAVYPAAGACGNFTRTLPHLTLNRAILPWERVLLGRSEEARPPWLALLVFGAGELPDDLNALGLTGSRTVAELRTPVDPGVLGPDLSDKGLDPAGPCHTIDVPAALFTATVPREDELCYLAHVRDVSTAGQRRDDGEVLTEGRYAVLTANRFPRTAGPYAVHLVSLEGFKDRLGPGQLPEGTRAVRLCALKSWSFTSDPKGELDAAGLLRGLAAPGRRDPESLALRLAPPPVSGEPGAPEAYARERLRLGYVPVPYRVLSGEQTYAWYRGPFTPVAAPPVPVVGRSGPHTTADHALIYEPEHGLFDVSYAAAWTLGRTLALSDSTYAEEITRARRELANQATEMMAVAGDPRLASLDPGELHGHALAELAEPGAGQAVADALAAPQVPGTATPAPSVRRARAMRADARASLHDERRREALRTTAARSTPTLPGRLDELMLLKQVPFAYLVPHRAMLPAESLRLFRIDPAWIEALLAGARDVGVHTSLDAHVDAELSAAVSRARSTAAPRAGLLISSALVRAWPAFDLIATAGGRPVDELRRDHVAPDVLLCLFDAVPDEIVIREPGQGIHFGIDRGADEDVVDDGGRIALRDLTPGDRLGFPLERDFPATGTVFDNHLREVGTGRADVLELHGPRGLVPALAGEFEGLTDLSPAQFALQLVNSPVEQRFTVTANPAATHREDRP</sequence>
<dbReference type="RefSeq" id="WP_311621845.1">
    <property type="nucleotide sequence ID" value="NZ_JAVRFE010000001.1"/>
</dbReference>
<reference evidence="2" key="1">
    <citation type="submission" date="2024-05" db="EMBL/GenBank/DDBJ databases">
        <title>30 novel species of actinomycetes from the DSMZ collection.</title>
        <authorList>
            <person name="Nouioui I."/>
        </authorList>
    </citation>
    <scope>NUCLEOTIDE SEQUENCE</scope>
    <source>
        <strain evidence="2">DSM 41527</strain>
    </source>
</reference>
<evidence type="ECO:0000313" key="2">
    <source>
        <dbReference type="EMBL" id="MDT0454425.1"/>
    </source>
</evidence>
<protein>
    <submittedName>
        <fullName evidence="2">Uncharacterized protein</fullName>
    </submittedName>
</protein>
<dbReference type="EMBL" id="JAVRFE010000001">
    <property type="protein sequence ID" value="MDT0454425.1"/>
    <property type="molecule type" value="Genomic_DNA"/>
</dbReference>
<evidence type="ECO:0000313" key="3">
    <source>
        <dbReference type="Proteomes" id="UP001180551"/>
    </source>
</evidence>
<dbReference type="Proteomes" id="UP001180551">
    <property type="component" value="Unassembled WGS sequence"/>
</dbReference>
<keyword evidence="3" id="KW-1185">Reference proteome</keyword>
<comment type="caution">
    <text evidence="2">The sequence shown here is derived from an EMBL/GenBank/DDBJ whole genome shotgun (WGS) entry which is preliminary data.</text>
</comment>
<gene>
    <name evidence="2" type="ORF">RM550_01555</name>
</gene>